<sequence length="423" mass="48434">MQRLSSWFEQLPLRRRGSRRSENCSSLSHPHKRQSKSAAPRLHHSVSAAQNHNHRDHSVDAPSQSLVINDQLHVIMPSSWNRQETVSQSCRDGSKLATSFLQSFSASTSSGRKNIRTNPWISHSRPLIQTIAYQEPKSANELIYASIDRTASFRIKNLDESIYSSGYGSQDSSPESSVHTPDWKPSIITGKRGRLEDKAVECNLIDVDEALELDLEDKSEMEDLKTIDDREQLHKDDEHVYHELEAFSGLSLPLDNQIYSSDSEIGGSSDGSLHSSRCLSPIYTQPNHDHYSPHYCHYQCERREEDRVTEYPNVASSFTYIPCANYRPPPEFHPPPPPPPPRTLPSLPPPRRTNNLEEAELDFLTELDAQIAELQLKSVEVRQLVEEARERRNARARNAQLYHELAELKRMKWVLHNYFELVL</sequence>
<dbReference type="AlphaFoldDB" id="A0A8J2M416"/>
<reference evidence="3" key="1">
    <citation type="submission" date="2021-09" db="EMBL/GenBank/DDBJ databases">
        <authorList>
            <consortium name="Pathogen Informatics"/>
        </authorList>
    </citation>
    <scope>NUCLEOTIDE SEQUENCE</scope>
</reference>
<protein>
    <submittedName>
        <fullName evidence="3">Uncharacterized protein</fullName>
    </submittedName>
</protein>
<organism evidence="3 4">
    <name type="scientific">Cercopithifilaria johnstoni</name>
    <dbReference type="NCBI Taxonomy" id="2874296"/>
    <lineage>
        <taxon>Eukaryota</taxon>
        <taxon>Metazoa</taxon>
        <taxon>Ecdysozoa</taxon>
        <taxon>Nematoda</taxon>
        <taxon>Chromadorea</taxon>
        <taxon>Rhabditida</taxon>
        <taxon>Spirurina</taxon>
        <taxon>Spiruromorpha</taxon>
        <taxon>Filarioidea</taxon>
        <taxon>Onchocercidae</taxon>
        <taxon>Cercopithifilaria</taxon>
    </lineage>
</organism>
<gene>
    <name evidence="3" type="ORF">CJOHNSTONI_LOCUS3462</name>
</gene>
<feature type="compositionally biased region" description="Pro residues" evidence="2">
    <location>
        <begin position="329"/>
        <end position="351"/>
    </location>
</feature>
<keyword evidence="1" id="KW-0175">Coiled coil</keyword>
<keyword evidence="4" id="KW-1185">Reference proteome</keyword>
<accession>A0A8J2M416</accession>
<evidence type="ECO:0000256" key="2">
    <source>
        <dbReference type="SAM" id="MobiDB-lite"/>
    </source>
</evidence>
<proteinExistence type="predicted"/>
<dbReference type="EMBL" id="CAKAEH010001233">
    <property type="protein sequence ID" value="CAG9533213.1"/>
    <property type="molecule type" value="Genomic_DNA"/>
</dbReference>
<dbReference type="OrthoDB" id="5866597at2759"/>
<feature type="region of interest" description="Disordered" evidence="2">
    <location>
        <begin position="329"/>
        <end position="354"/>
    </location>
</feature>
<feature type="region of interest" description="Disordered" evidence="2">
    <location>
        <begin position="18"/>
        <end position="43"/>
    </location>
</feature>
<feature type="region of interest" description="Disordered" evidence="2">
    <location>
        <begin position="165"/>
        <end position="184"/>
    </location>
</feature>
<evidence type="ECO:0000313" key="3">
    <source>
        <dbReference type="EMBL" id="CAG9533213.1"/>
    </source>
</evidence>
<feature type="coiled-coil region" evidence="1">
    <location>
        <begin position="364"/>
        <end position="411"/>
    </location>
</feature>
<evidence type="ECO:0000313" key="4">
    <source>
        <dbReference type="Proteomes" id="UP000746747"/>
    </source>
</evidence>
<dbReference type="Proteomes" id="UP000746747">
    <property type="component" value="Unassembled WGS sequence"/>
</dbReference>
<comment type="caution">
    <text evidence="3">The sequence shown here is derived from an EMBL/GenBank/DDBJ whole genome shotgun (WGS) entry which is preliminary data.</text>
</comment>
<evidence type="ECO:0000256" key="1">
    <source>
        <dbReference type="SAM" id="Coils"/>
    </source>
</evidence>
<feature type="compositionally biased region" description="Polar residues" evidence="2">
    <location>
        <begin position="165"/>
        <end position="179"/>
    </location>
</feature>
<name>A0A8J2M416_9BILA</name>